<feature type="domain" description="Cyclic nucleotide-binding" evidence="1">
    <location>
        <begin position="93"/>
        <end position="213"/>
    </location>
</feature>
<dbReference type="Gene3D" id="2.60.120.10">
    <property type="entry name" value="Jelly Rolls"/>
    <property type="match status" value="1"/>
</dbReference>
<dbReference type="SUPFAM" id="SSF51206">
    <property type="entry name" value="cAMP-binding domain-like"/>
    <property type="match status" value="1"/>
</dbReference>
<dbReference type="PROSITE" id="PS50042">
    <property type="entry name" value="CNMP_BINDING_3"/>
    <property type="match status" value="1"/>
</dbReference>
<sequence length="230" mass="26411">VKSDYKLAAEKAIRFAQKRAQDVDPQADEKGIKKVVDQCIENGYISADLKAKLEKRFDMSTVYDPHAFQHLVRLQHLIDSGVVRTEYTDYSNLLHQVTEQQLMWIKKHFTLKIFPPGTTIYSQGDETGYALLILDGKIKEQMEIDGVARTIASVFKGELSGEMGWLIGRKKRDTTAIAIDEVQALVIDQHGIRKLLQRNRRLAARIFYNLVSLLSDRLEELNIELFKLYD</sequence>
<accession>A0ABV6Z5Z3</accession>
<name>A0ABV6Z5Z3_UNCC1</name>
<dbReference type="InterPro" id="IPR018490">
    <property type="entry name" value="cNMP-bd_dom_sf"/>
</dbReference>
<dbReference type="InterPro" id="IPR014710">
    <property type="entry name" value="RmlC-like_jellyroll"/>
</dbReference>
<evidence type="ECO:0000313" key="3">
    <source>
        <dbReference type="Proteomes" id="UP001594351"/>
    </source>
</evidence>
<protein>
    <submittedName>
        <fullName evidence="2">Crp/Fnr family transcriptional regulator</fullName>
    </submittedName>
</protein>
<dbReference type="SMART" id="SM00100">
    <property type="entry name" value="cNMP"/>
    <property type="match status" value="1"/>
</dbReference>
<dbReference type="CDD" id="cd00038">
    <property type="entry name" value="CAP_ED"/>
    <property type="match status" value="1"/>
</dbReference>
<dbReference type="Proteomes" id="UP001594351">
    <property type="component" value="Unassembled WGS sequence"/>
</dbReference>
<organism evidence="2 3">
    <name type="scientific">candidate division CSSED10-310 bacterium</name>
    <dbReference type="NCBI Taxonomy" id="2855610"/>
    <lineage>
        <taxon>Bacteria</taxon>
        <taxon>Bacteria division CSSED10-310</taxon>
    </lineage>
</organism>
<feature type="non-terminal residue" evidence="2">
    <location>
        <position position="1"/>
    </location>
</feature>
<evidence type="ECO:0000313" key="2">
    <source>
        <dbReference type="EMBL" id="MFC1853847.1"/>
    </source>
</evidence>
<gene>
    <name evidence="2" type="ORF">ACFL27_26990</name>
</gene>
<proteinExistence type="predicted"/>
<keyword evidence="3" id="KW-1185">Reference proteome</keyword>
<dbReference type="EMBL" id="JBHPBY010000623">
    <property type="protein sequence ID" value="MFC1853847.1"/>
    <property type="molecule type" value="Genomic_DNA"/>
</dbReference>
<reference evidence="2 3" key="1">
    <citation type="submission" date="2024-09" db="EMBL/GenBank/DDBJ databases">
        <title>Laminarin stimulates single cell rates of sulfate reduction while oxygen inhibits transcriptomic activity in coastal marine sediment.</title>
        <authorList>
            <person name="Lindsay M."/>
            <person name="Orcutt B."/>
            <person name="Emerson D."/>
            <person name="Stepanauskas R."/>
            <person name="D'Angelo T."/>
        </authorList>
    </citation>
    <scope>NUCLEOTIDE SEQUENCE [LARGE SCALE GENOMIC DNA]</scope>
    <source>
        <strain evidence="2">SAG AM-311-K15</strain>
    </source>
</reference>
<comment type="caution">
    <text evidence="2">The sequence shown here is derived from an EMBL/GenBank/DDBJ whole genome shotgun (WGS) entry which is preliminary data.</text>
</comment>
<evidence type="ECO:0000259" key="1">
    <source>
        <dbReference type="PROSITE" id="PS50042"/>
    </source>
</evidence>
<dbReference type="Pfam" id="PF00027">
    <property type="entry name" value="cNMP_binding"/>
    <property type="match status" value="1"/>
</dbReference>
<dbReference type="InterPro" id="IPR000595">
    <property type="entry name" value="cNMP-bd_dom"/>
</dbReference>